<proteinExistence type="predicted"/>
<dbReference type="Proteomes" id="UP000033647">
    <property type="component" value="Unassembled WGS sequence"/>
</dbReference>
<dbReference type="AlphaFoldDB" id="A0A0F4GKZ2"/>
<keyword evidence="3" id="KW-1185">Reference proteome</keyword>
<sequence length="217" mass="23862">MPMTIAELIKSVENQNQVYKHFRERLTTLFKVLKVVVTPIELVGNLAAGAASAVFPPSSMCFGAVMYLIGAARGVSASLDAIAELLDVLKDIIGLMTRLEKLTSSEDRLVGAETLVQAKRTGHNVEAVQMTLTETTVDLQEMSLTQNQMAHGVGQILNTLEDSRGKVKQEQNVKYMETINRVLTHQCRRRNDSMKFDASTLSTRVTGSAQRKPLRAG</sequence>
<reference evidence="2 3" key="1">
    <citation type="submission" date="2015-03" db="EMBL/GenBank/DDBJ databases">
        <title>RNA-seq based gene annotation and comparative genomics of four Zymoseptoria species reveal species-specific pathogenicity related genes and transposable element activity.</title>
        <authorList>
            <person name="Grandaubert J."/>
            <person name="Bhattacharyya A."/>
            <person name="Stukenbrock E.H."/>
        </authorList>
    </citation>
    <scope>NUCLEOTIDE SEQUENCE [LARGE SCALE GENOMIC DNA]</scope>
    <source>
        <strain evidence="2 3">Zb18110</strain>
    </source>
</reference>
<organism evidence="2 3">
    <name type="scientific">Zymoseptoria brevis</name>
    <dbReference type="NCBI Taxonomy" id="1047168"/>
    <lineage>
        <taxon>Eukaryota</taxon>
        <taxon>Fungi</taxon>
        <taxon>Dikarya</taxon>
        <taxon>Ascomycota</taxon>
        <taxon>Pezizomycotina</taxon>
        <taxon>Dothideomycetes</taxon>
        <taxon>Dothideomycetidae</taxon>
        <taxon>Mycosphaerellales</taxon>
        <taxon>Mycosphaerellaceae</taxon>
        <taxon>Zymoseptoria</taxon>
    </lineage>
</organism>
<dbReference type="EMBL" id="LAFY01000589">
    <property type="protein sequence ID" value="KJX96870.1"/>
    <property type="molecule type" value="Genomic_DNA"/>
</dbReference>
<name>A0A0F4GKZ2_9PEZI</name>
<evidence type="ECO:0000313" key="3">
    <source>
        <dbReference type="Proteomes" id="UP000033647"/>
    </source>
</evidence>
<evidence type="ECO:0000313" key="2">
    <source>
        <dbReference type="EMBL" id="KJX96870.1"/>
    </source>
</evidence>
<dbReference type="Pfam" id="PF17109">
    <property type="entry name" value="Goodbye"/>
    <property type="match status" value="1"/>
</dbReference>
<accession>A0A0F4GKZ2</accession>
<dbReference type="OrthoDB" id="448455at2759"/>
<gene>
    <name evidence="2" type="ORF">TI39_contig597g00002</name>
</gene>
<dbReference type="InterPro" id="IPR031350">
    <property type="entry name" value="Goodbye_dom"/>
</dbReference>
<protein>
    <recommendedName>
        <fullName evidence="1">Fungal STAND N-terminal Goodbye domain-containing protein</fullName>
    </recommendedName>
</protein>
<evidence type="ECO:0000259" key="1">
    <source>
        <dbReference type="Pfam" id="PF17109"/>
    </source>
</evidence>
<comment type="caution">
    <text evidence="2">The sequence shown here is derived from an EMBL/GenBank/DDBJ whole genome shotgun (WGS) entry which is preliminary data.</text>
</comment>
<feature type="domain" description="Fungal STAND N-terminal Goodbye" evidence="1">
    <location>
        <begin position="3"/>
        <end position="92"/>
    </location>
</feature>